<evidence type="ECO:0000313" key="6">
    <source>
        <dbReference type="Proteomes" id="UP000631114"/>
    </source>
</evidence>
<dbReference type="Proteomes" id="UP000631114">
    <property type="component" value="Unassembled WGS sequence"/>
</dbReference>
<dbReference type="EMBL" id="JADFTS010000002">
    <property type="protein sequence ID" value="KAF9622315.1"/>
    <property type="molecule type" value="Genomic_DNA"/>
</dbReference>
<dbReference type="GO" id="GO:0008270">
    <property type="term" value="F:zinc ion binding"/>
    <property type="evidence" value="ECO:0007669"/>
    <property type="project" value="UniProtKB-KW"/>
</dbReference>
<dbReference type="InterPro" id="IPR001878">
    <property type="entry name" value="Znf_CCHC"/>
</dbReference>
<dbReference type="PROSITE" id="PS50158">
    <property type="entry name" value="ZF_CCHC"/>
    <property type="match status" value="1"/>
</dbReference>
<evidence type="ECO:0000259" key="4">
    <source>
        <dbReference type="PROSITE" id="PS50158"/>
    </source>
</evidence>
<keyword evidence="3" id="KW-0732">Signal</keyword>
<accession>A0A835M7N6</accession>
<feature type="compositionally biased region" description="Basic and acidic residues" evidence="2">
    <location>
        <begin position="169"/>
        <end position="186"/>
    </location>
</feature>
<comment type="caution">
    <text evidence="5">The sequence shown here is derived from an EMBL/GenBank/DDBJ whole genome shotgun (WGS) entry which is preliminary data.</text>
</comment>
<dbReference type="AlphaFoldDB" id="A0A835M7N6"/>
<keyword evidence="1" id="KW-0862">Zinc</keyword>
<feature type="domain" description="CCHC-type" evidence="4">
    <location>
        <begin position="136"/>
        <end position="152"/>
    </location>
</feature>
<gene>
    <name evidence="5" type="ORF">IFM89_031118</name>
</gene>
<keyword evidence="6" id="KW-1185">Reference proteome</keyword>
<keyword evidence="1" id="KW-0863">Zinc-finger</keyword>
<evidence type="ECO:0000256" key="1">
    <source>
        <dbReference type="PROSITE-ProRule" id="PRU00047"/>
    </source>
</evidence>
<evidence type="ECO:0000256" key="2">
    <source>
        <dbReference type="SAM" id="MobiDB-lite"/>
    </source>
</evidence>
<evidence type="ECO:0000256" key="3">
    <source>
        <dbReference type="SAM" id="SignalP"/>
    </source>
</evidence>
<feature type="chain" id="PRO_5032659885" description="CCHC-type domain-containing protein" evidence="3">
    <location>
        <begin position="18"/>
        <end position="268"/>
    </location>
</feature>
<dbReference type="OrthoDB" id="1939383at2759"/>
<name>A0A835M7N6_9MAGN</name>
<organism evidence="5 6">
    <name type="scientific">Coptis chinensis</name>
    <dbReference type="NCBI Taxonomy" id="261450"/>
    <lineage>
        <taxon>Eukaryota</taxon>
        <taxon>Viridiplantae</taxon>
        <taxon>Streptophyta</taxon>
        <taxon>Embryophyta</taxon>
        <taxon>Tracheophyta</taxon>
        <taxon>Spermatophyta</taxon>
        <taxon>Magnoliopsida</taxon>
        <taxon>Ranunculales</taxon>
        <taxon>Ranunculaceae</taxon>
        <taxon>Coptidoideae</taxon>
        <taxon>Coptis</taxon>
    </lineage>
</organism>
<dbReference type="GO" id="GO:0003676">
    <property type="term" value="F:nucleic acid binding"/>
    <property type="evidence" value="ECO:0007669"/>
    <property type="project" value="InterPro"/>
</dbReference>
<protein>
    <recommendedName>
        <fullName evidence="4">CCHC-type domain-containing protein</fullName>
    </recommendedName>
</protein>
<feature type="region of interest" description="Disordered" evidence="2">
    <location>
        <begin position="147"/>
        <end position="232"/>
    </location>
</feature>
<feature type="compositionally biased region" description="Polar residues" evidence="2">
    <location>
        <begin position="201"/>
        <end position="218"/>
    </location>
</feature>
<sequence>MVAIVGWLLGFLLSSRHLRKKYNKYEVSGVAEHISFVMTKSGKKWNVDLQKMTYSCCKWQITGIPCVYIVVVIRKRKDKWIQHMMDIYVMPIENVEDWKVPDKMVFPLPFESNVGRPKKHRIRVEDEPQAKGPMKKCSKCGAIGHNSRTCKDNMPPKPKRTGISEDCQGEQHDAAPRRTKEGKKSGGETSQQFGANMAMGETTQQSGTNVSMGETSQQPRVPLVIPAPPPLRETSSCWEDTIAFSKDDISFVLEDALAVVGSLNEVKK</sequence>
<proteinExistence type="predicted"/>
<evidence type="ECO:0000313" key="5">
    <source>
        <dbReference type="EMBL" id="KAF9622315.1"/>
    </source>
</evidence>
<reference evidence="5 6" key="1">
    <citation type="submission" date="2020-10" db="EMBL/GenBank/DDBJ databases">
        <title>The Coptis chinensis genome and diversification of protoberbering-type alkaloids.</title>
        <authorList>
            <person name="Wang B."/>
            <person name="Shu S."/>
            <person name="Song C."/>
            <person name="Liu Y."/>
        </authorList>
    </citation>
    <scope>NUCLEOTIDE SEQUENCE [LARGE SCALE GENOMIC DNA]</scope>
    <source>
        <strain evidence="5">HL-2020</strain>
        <tissue evidence="5">Leaf</tissue>
    </source>
</reference>
<feature type="signal peptide" evidence="3">
    <location>
        <begin position="1"/>
        <end position="17"/>
    </location>
</feature>
<keyword evidence="1" id="KW-0479">Metal-binding</keyword>